<feature type="binding site" evidence="14 15">
    <location>
        <position position="14"/>
    </location>
    <ligand>
        <name>a divalent metal cation</name>
        <dbReference type="ChEBI" id="CHEBI:60240"/>
    </ligand>
</feature>
<name>A0AAE2YQW6_9PROT</name>
<evidence type="ECO:0000256" key="7">
    <source>
        <dbReference type="ARBA" id="ARBA00019179"/>
    </source>
</evidence>
<feature type="binding site" evidence="14 15">
    <location>
        <position position="13"/>
    </location>
    <ligand>
        <name>a divalent metal cation</name>
        <dbReference type="ChEBI" id="CHEBI:60240"/>
    </ligand>
</feature>
<comment type="subcellular location">
    <subcellularLocation>
        <location evidence="4 14">Cytoplasm</location>
    </subcellularLocation>
</comment>
<dbReference type="InterPro" id="IPR024567">
    <property type="entry name" value="RNase_HII/HIII_dom"/>
</dbReference>
<dbReference type="Pfam" id="PF01351">
    <property type="entry name" value="RNase_HII"/>
    <property type="match status" value="1"/>
</dbReference>
<dbReference type="Gene3D" id="3.30.420.10">
    <property type="entry name" value="Ribonuclease H-like superfamily/Ribonuclease H"/>
    <property type="match status" value="1"/>
</dbReference>
<sequence>MMEHRGGDVAGVDEAGRGPLAGPVMVAAVILARPIAGLRDSKKLRPPQRERLAQQIRAEARAWAIASAGTWEIERHNVLVATLQAMDRALRALPIRPRHIVVDGNRVLPQWQAEAMVGGDDRVDAIAAASILAKVARDREMALLDRQYPLYGFSRHQAYGTAAHLEALRRFGVTPIHRRSFAPVARILEERQ</sequence>
<dbReference type="EMBL" id="JAAXYO010000152">
    <property type="protein sequence ID" value="MBU2788517.1"/>
    <property type="molecule type" value="Genomic_DNA"/>
</dbReference>
<dbReference type="EC" id="3.1.26.4" evidence="6 14"/>
<accession>A0AAE2YQW6</accession>
<evidence type="ECO:0000256" key="9">
    <source>
        <dbReference type="ARBA" id="ARBA00022722"/>
    </source>
</evidence>
<dbReference type="GO" id="GO:0030145">
    <property type="term" value="F:manganese ion binding"/>
    <property type="evidence" value="ECO:0007669"/>
    <property type="project" value="UniProtKB-UniRule"/>
</dbReference>
<evidence type="ECO:0000313" key="18">
    <source>
        <dbReference type="EMBL" id="MBU2788517.1"/>
    </source>
</evidence>
<dbReference type="RefSeq" id="WP_226827044.1">
    <property type="nucleotide sequence ID" value="NZ_JAAXYO010000152.1"/>
</dbReference>
<dbReference type="InterPro" id="IPR022898">
    <property type="entry name" value="RNase_HII"/>
</dbReference>
<dbReference type="GO" id="GO:0043137">
    <property type="term" value="P:DNA replication, removal of RNA primer"/>
    <property type="evidence" value="ECO:0007669"/>
    <property type="project" value="TreeGrafter"/>
</dbReference>
<protein>
    <recommendedName>
        <fullName evidence="7 14">Ribonuclease HII</fullName>
        <shortName evidence="14">RNase HII</shortName>
        <ecNumber evidence="6 14">3.1.26.4</ecNumber>
    </recommendedName>
</protein>
<evidence type="ECO:0000256" key="13">
    <source>
        <dbReference type="ARBA" id="ARBA00023211"/>
    </source>
</evidence>
<evidence type="ECO:0000256" key="14">
    <source>
        <dbReference type="HAMAP-Rule" id="MF_00052"/>
    </source>
</evidence>
<dbReference type="PANTHER" id="PTHR10954">
    <property type="entry name" value="RIBONUCLEASE H2 SUBUNIT A"/>
    <property type="match status" value="1"/>
</dbReference>
<keyword evidence="19" id="KW-1185">Reference proteome</keyword>
<dbReference type="AlphaFoldDB" id="A0AAE2YQW6"/>
<evidence type="ECO:0000256" key="8">
    <source>
        <dbReference type="ARBA" id="ARBA00022490"/>
    </source>
</evidence>
<keyword evidence="8 14" id="KW-0963">Cytoplasm</keyword>
<dbReference type="SUPFAM" id="SSF53098">
    <property type="entry name" value="Ribonuclease H-like"/>
    <property type="match status" value="1"/>
</dbReference>
<evidence type="ECO:0000256" key="15">
    <source>
        <dbReference type="PROSITE-ProRule" id="PRU01319"/>
    </source>
</evidence>
<keyword evidence="12 14" id="KW-0378">Hydrolase</keyword>
<dbReference type="GO" id="GO:0003723">
    <property type="term" value="F:RNA binding"/>
    <property type="evidence" value="ECO:0007669"/>
    <property type="project" value="UniProtKB-UniRule"/>
</dbReference>
<evidence type="ECO:0000256" key="12">
    <source>
        <dbReference type="ARBA" id="ARBA00022801"/>
    </source>
</evidence>
<evidence type="ECO:0000256" key="2">
    <source>
        <dbReference type="ARBA" id="ARBA00001946"/>
    </source>
</evidence>
<evidence type="ECO:0000259" key="17">
    <source>
        <dbReference type="PROSITE" id="PS51975"/>
    </source>
</evidence>
<keyword evidence="11 14" id="KW-0255">Endonuclease</keyword>
<dbReference type="InterPro" id="IPR036397">
    <property type="entry name" value="RNaseH_sf"/>
</dbReference>
<comment type="caution">
    <text evidence="18">The sequence shown here is derived from an EMBL/GenBank/DDBJ whole genome shotgun (WGS) entry which is preliminary data.</text>
</comment>
<evidence type="ECO:0000313" key="19">
    <source>
        <dbReference type="Proteomes" id="UP001197378"/>
    </source>
</evidence>
<comment type="cofactor">
    <cofactor evidence="2">
        <name>Mg(2+)</name>
        <dbReference type="ChEBI" id="CHEBI:18420"/>
    </cofactor>
</comment>
<dbReference type="GO" id="GO:0032299">
    <property type="term" value="C:ribonuclease H2 complex"/>
    <property type="evidence" value="ECO:0007669"/>
    <property type="project" value="TreeGrafter"/>
</dbReference>
<evidence type="ECO:0000256" key="1">
    <source>
        <dbReference type="ARBA" id="ARBA00000077"/>
    </source>
</evidence>
<evidence type="ECO:0000256" key="10">
    <source>
        <dbReference type="ARBA" id="ARBA00022723"/>
    </source>
</evidence>
<dbReference type="InterPro" id="IPR001352">
    <property type="entry name" value="RNase_HII/HIII"/>
</dbReference>
<dbReference type="NCBIfam" id="NF000595">
    <property type="entry name" value="PRK00015.1-3"/>
    <property type="match status" value="1"/>
</dbReference>
<comment type="catalytic activity">
    <reaction evidence="1 14 15 16">
        <text>Endonucleolytic cleavage to 5'-phosphomonoester.</text>
        <dbReference type="EC" id="3.1.26.4"/>
    </reaction>
</comment>
<evidence type="ECO:0000256" key="3">
    <source>
        <dbReference type="ARBA" id="ARBA00004065"/>
    </source>
</evidence>
<evidence type="ECO:0000256" key="6">
    <source>
        <dbReference type="ARBA" id="ARBA00012180"/>
    </source>
</evidence>
<keyword evidence="13 14" id="KW-0464">Manganese</keyword>
<dbReference type="CDD" id="cd07182">
    <property type="entry name" value="RNase_HII_bacteria_HII_like"/>
    <property type="match status" value="1"/>
</dbReference>
<dbReference type="HAMAP" id="MF_00052_B">
    <property type="entry name" value="RNase_HII_B"/>
    <property type="match status" value="1"/>
</dbReference>
<gene>
    <name evidence="14" type="primary">rnhB</name>
    <name evidence="18" type="ORF">HFQ13_09960</name>
</gene>
<reference evidence="18" key="1">
    <citation type="journal article" date="2021" name="ISME J.">
        <title>Genomic evolution of the class Acidithiobacillia: deep-branching Proteobacteria living in extreme acidic conditions.</title>
        <authorList>
            <person name="Moya-Beltran A."/>
            <person name="Beard S."/>
            <person name="Rojas-Villalobos C."/>
            <person name="Issotta F."/>
            <person name="Gallardo Y."/>
            <person name="Ulloa R."/>
            <person name="Giaveno A."/>
            <person name="Degli Esposti M."/>
            <person name="Johnson D.B."/>
            <person name="Quatrini R."/>
        </authorList>
    </citation>
    <scope>NUCLEOTIDE SEQUENCE</scope>
    <source>
        <strain evidence="18">VAN18-1</strain>
    </source>
</reference>
<proteinExistence type="inferred from homology"/>
<dbReference type="GO" id="GO:0006298">
    <property type="term" value="P:mismatch repair"/>
    <property type="evidence" value="ECO:0007669"/>
    <property type="project" value="TreeGrafter"/>
</dbReference>
<feature type="binding site" evidence="14 15">
    <location>
        <position position="103"/>
    </location>
    <ligand>
        <name>a divalent metal cation</name>
        <dbReference type="ChEBI" id="CHEBI:60240"/>
    </ligand>
</feature>
<keyword evidence="9 14" id="KW-0540">Nuclease</keyword>
<organism evidence="18 19">
    <name type="scientific">Igneacidithiobacillus copahuensis</name>
    <dbReference type="NCBI Taxonomy" id="2724909"/>
    <lineage>
        <taxon>Bacteria</taxon>
        <taxon>Pseudomonadati</taxon>
        <taxon>Pseudomonadota</taxon>
        <taxon>Acidithiobacillia</taxon>
        <taxon>Acidithiobacillales</taxon>
        <taxon>Acidithiobacillaceae</taxon>
        <taxon>Igneacidithiobacillus</taxon>
    </lineage>
</organism>
<evidence type="ECO:0000256" key="4">
    <source>
        <dbReference type="ARBA" id="ARBA00004496"/>
    </source>
</evidence>
<evidence type="ECO:0000256" key="5">
    <source>
        <dbReference type="ARBA" id="ARBA00007383"/>
    </source>
</evidence>
<dbReference type="PROSITE" id="PS51975">
    <property type="entry name" value="RNASE_H_2"/>
    <property type="match status" value="1"/>
</dbReference>
<feature type="domain" description="RNase H type-2" evidence="17">
    <location>
        <begin position="7"/>
        <end position="192"/>
    </location>
</feature>
<evidence type="ECO:0000256" key="16">
    <source>
        <dbReference type="RuleBase" id="RU003515"/>
    </source>
</evidence>
<dbReference type="Proteomes" id="UP001197378">
    <property type="component" value="Unassembled WGS sequence"/>
</dbReference>
<comment type="function">
    <text evidence="3 14 16">Endonuclease that specifically degrades the RNA of RNA-DNA hybrids.</text>
</comment>
<dbReference type="InterPro" id="IPR012337">
    <property type="entry name" value="RNaseH-like_sf"/>
</dbReference>
<dbReference type="GO" id="GO:0005737">
    <property type="term" value="C:cytoplasm"/>
    <property type="evidence" value="ECO:0007669"/>
    <property type="project" value="UniProtKB-SubCell"/>
</dbReference>
<comment type="similarity">
    <text evidence="5 14 16">Belongs to the RNase HII family.</text>
</comment>
<comment type="cofactor">
    <cofactor evidence="14 15">
        <name>Mn(2+)</name>
        <dbReference type="ChEBI" id="CHEBI:29035"/>
    </cofactor>
    <cofactor evidence="14 15">
        <name>Mg(2+)</name>
        <dbReference type="ChEBI" id="CHEBI:18420"/>
    </cofactor>
    <text evidence="14 15">Manganese or magnesium. Binds 1 divalent metal ion per monomer in the absence of substrate. May bind a second metal ion after substrate binding.</text>
</comment>
<evidence type="ECO:0000256" key="11">
    <source>
        <dbReference type="ARBA" id="ARBA00022759"/>
    </source>
</evidence>
<dbReference type="GO" id="GO:0004523">
    <property type="term" value="F:RNA-DNA hybrid ribonuclease activity"/>
    <property type="evidence" value="ECO:0007669"/>
    <property type="project" value="UniProtKB-UniRule"/>
</dbReference>
<dbReference type="PANTHER" id="PTHR10954:SF18">
    <property type="entry name" value="RIBONUCLEASE HII"/>
    <property type="match status" value="1"/>
</dbReference>
<keyword evidence="10 14" id="KW-0479">Metal-binding</keyword>